<dbReference type="STRING" id="446462.Amir_3138"/>
<dbReference type="OrthoDB" id="4228720at2"/>
<proteinExistence type="predicted"/>
<sequence length="146" mass="16009">MTTPLVEFELGRHDWSSLAVISPKEEWRRSTPVSLAGLLSALSEEEAERYYWQLENRIVVSGYLFEAAPPAVPVLLAGLAGSLSEPAKGWVLELLYQLVAGQTDPKAVERGSGDLGAECRALAREGLWLLGRVGAVPVRVKRKRAR</sequence>
<dbReference type="RefSeq" id="WP_015801939.1">
    <property type="nucleotide sequence ID" value="NC_013093.1"/>
</dbReference>
<dbReference type="eggNOG" id="ENOG50345R1">
    <property type="taxonomic scope" value="Bacteria"/>
</dbReference>
<accession>C6W829</accession>
<dbReference type="Proteomes" id="UP000002213">
    <property type="component" value="Chromosome"/>
</dbReference>
<reference evidence="1 2" key="1">
    <citation type="journal article" date="2009" name="Stand. Genomic Sci.">
        <title>Complete genome sequence of Actinosynnema mirum type strain (101).</title>
        <authorList>
            <person name="Land M."/>
            <person name="Lapidus A."/>
            <person name="Mayilraj S."/>
            <person name="Chen F."/>
            <person name="Copeland A."/>
            <person name="Del Rio T.G."/>
            <person name="Nolan M."/>
            <person name="Lucas S."/>
            <person name="Tice H."/>
            <person name="Cheng J.F."/>
            <person name="Chertkov O."/>
            <person name="Bruce D."/>
            <person name="Goodwin L."/>
            <person name="Pitluck S."/>
            <person name="Rohde M."/>
            <person name="Goker M."/>
            <person name="Pati A."/>
            <person name="Ivanova N."/>
            <person name="Mavromatis K."/>
            <person name="Chen A."/>
            <person name="Palaniappan K."/>
            <person name="Hauser L."/>
            <person name="Chang Y.J."/>
            <person name="Jeffries C.C."/>
            <person name="Brettin T."/>
            <person name="Detter J.C."/>
            <person name="Han C."/>
            <person name="Chain P."/>
            <person name="Tindall B.J."/>
            <person name="Bristow J."/>
            <person name="Eisen J.A."/>
            <person name="Markowitz V."/>
            <person name="Hugenholtz P."/>
            <person name="Kyrpides N.C."/>
            <person name="Klenk H.P."/>
        </authorList>
    </citation>
    <scope>NUCLEOTIDE SEQUENCE [LARGE SCALE GENOMIC DNA]</scope>
    <source>
        <strain evidence="2">ATCC 29888 / DSM 43827 / JCM 3225 / NBRC 14064 / NCIMB 13271 / NRRL B-12336 / IMRU 3971 / 101</strain>
    </source>
</reference>
<dbReference type="AlphaFoldDB" id="C6W829"/>
<dbReference type="HOGENOM" id="CLU_1773425_0_0_11"/>
<keyword evidence="2" id="KW-1185">Reference proteome</keyword>
<organism evidence="1 2">
    <name type="scientific">Actinosynnema mirum (strain ATCC 29888 / DSM 43827 / JCM 3225 / NBRC 14064 / NCIMB 13271 / NRRL B-12336 / IMRU 3971 / 101)</name>
    <dbReference type="NCBI Taxonomy" id="446462"/>
    <lineage>
        <taxon>Bacteria</taxon>
        <taxon>Bacillati</taxon>
        <taxon>Actinomycetota</taxon>
        <taxon>Actinomycetes</taxon>
        <taxon>Pseudonocardiales</taxon>
        <taxon>Pseudonocardiaceae</taxon>
        <taxon>Actinosynnema</taxon>
    </lineage>
</organism>
<name>C6W829_ACTMD</name>
<gene>
    <name evidence="1" type="ordered locus">Amir_3138</name>
</gene>
<dbReference type="KEGG" id="ami:Amir_3138"/>
<evidence type="ECO:0000313" key="1">
    <source>
        <dbReference type="EMBL" id="ACU37050.1"/>
    </source>
</evidence>
<dbReference type="EMBL" id="CP001630">
    <property type="protein sequence ID" value="ACU37050.1"/>
    <property type="molecule type" value="Genomic_DNA"/>
</dbReference>
<protein>
    <submittedName>
        <fullName evidence="1">Uncharacterized protein</fullName>
    </submittedName>
</protein>
<evidence type="ECO:0000313" key="2">
    <source>
        <dbReference type="Proteomes" id="UP000002213"/>
    </source>
</evidence>